<protein>
    <submittedName>
        <fullName evidence="8">Uncharacterized protein</fullName>
    </submittedName>
</protein>
<dbReference type="GO" id="GO:0008158">
    <property type="term" value="F:hedgehog receptor activity"/>
    <property type="evidence" value="ECO:0007669"/>
    <property type="project" value="TreeGrafter"/>
</dbReference>
<comment type="caution">
    <text evidence="8">The sequence shown here is derived from an EMBL/GenBank/DDBJ whole genome shotgun (WGS) entry which is preliminary data.</text>
</comment>
<dbReference type="PANTHER" id="PTHR46022:SF1">
    <property type="entry name" value="PROTEIN PATCHED"/>
    <property type="match status" value="1"/>
</dbReference>
<evidence type="ECO:0000256" key="1">
    <source>
        <dbReference type="ARBA" id="ARBA00004141"/>
    </source>
</evidence>
<evidence type="ECO:0000256" key="6">
    <source>
        <dbReference type="ARBA" id="ARBA00023180"/>
    </source>
</evidence>
<sequence>TAILLTFNMLAIMIIYPAMIAIDLRRCRAARRDLGCCFMGNSVDAKKLRAESLELNKGKRVVGNLSTVGHIYPGPPPSLLVKNDNEEKKWYTLSGFLQYYYIPFLTIPLTKLVVIVACTSMLIISCLGLYQSNLGLELSDVLPEGTAPAAFLRAREKYFSFYPMFAILKGNKINFPEQQEQIEQYRLDIAKSSYVIKVNGHPSEEYWMSIMRTWLNSIQKHLDNAIKKGDINPITGELKAGSKITDEAKIARLLVCSYGNNYNCTGRVSTIKLVNDAGLINADGFYNYLTAWYNLDSMMYYVSQASFYPAPPPWALTAHEKLVPPALPPAYSQIPFYLTDLIDTPVIVKMIEEIRSVCDRYEKLGLPNFPSGIAFIFWEQYLSLRWNLLVAICVITSAIFIVISVLIFNPWAAMMVTVVVISMTMELAGFMGATGVKLNPVSAVTLIAAVGIGVEFTVHIVLVYLTSLGSKDERMAACLNHMFIPVVHGGLSTLLGIIMLAFSEFEFIVKYFFIVLSALILIGLINGLVLLPVLLSLIGPPCEIRLFDEKTYLPVPASLCKQQNRGSSEEQTNDLVKRRVNDAFVEMQVNERTERGAKNNYIHHNSLSAVTEDSLDNSRFHLNLSCNKNTAKINVLTSTTPIDQNHQVNVKNNSSKIPINMVGPQHSTSPLLSTKVTSSSNIVRRNNDSNSKMFKFSSNVLRF</sequence>
<evidence type="ECO:0000313" key="9">
    <source>
        <dbReference type="Proteomes" id="UP000746747"/>
    </source>
</evidence>
<dbReference type="AlphaFoldDB" id="A0A8J2Q9R0"/>
<keyword evidence="6" id="KW-0325">Glycoprotein</keyword>
<keyword evidence="5 7" id="KW-0472">Membrane</keyword>
<organism evidence="8 9">
    <name type="scientific">Cercopithifilaria johnstoni</name>
    <dbReference type="NCBI Taxonomy" id="2874296"/>
    <lineage>
        <taxon>Eukaryota</taxon>
        <taxon>Metazoa</taxon>
        <taxon>Ecdysozoa</taxon>
        <taxon>Nematoda</taxon>
        <taxon>Chromadorea</taxon>
        <taxon>Rhabditida</taxon>
        <taxon>Spirurina</taxon>
        <taxon>Spiruromorpha</taxon>
        <taxon>Filarioidea</taxon>
        <taxon>Onchocercidae</taxon>
        <taxon>Cercopithifilaria</taxon>
    </lineage>
</organism>
<dbReference type="GO" id="GO:0005886">
    <property type="term" value="C:plasma membrane"/>
    <property type="evidence" value="ECO:0007669"/>
    <property type="project" value="TreeGrafter"/>
</dbReference>
<feature type="transmembrane region" description="Helical" evidence="7">
    <location>
        <begin position="511"/>
        <end position="535"/>
    </location>
</feature>
<accession>A0A8J2Q9R0</accession>
<dbReference type="GO" id="GO:0045879">
    <property type="term" value="P:negative regulation of smoothened signaling pathway"/>
    <property type="evidence" value="ECO:0007669"/>
    <property type="project" value="TreeGrafter"/>
</dbReference>
<feature type="transmembrane region" description="Helical" evidence="7">
    <location>
        <begin position="6"/>
        <end position="24"/>
    </location>
</feature>
<comment type="similarity">
    <text evidence="2">Belongs to the patched family.</text>
</comment>
<keyword evidence="9" id="KW-1185">Reference proteome</keyword>
<evidence type="ECO:0000256" key="2">
    <source>
        <dbReference type="ARBA" id="ARBA00005585"/>
    </source>
</evidence>
<reference evidence="8" key="1">
    <citation type="submission" date="2021-09" db="EMBL/GenBank/DDBJ databases">
        <authorList>
            <consortium name="Pathogen Informatics"/>
        </authorList>
    </citation>
    <scope>NUCLEOTIDE SEQUENCE</scope>
</reference>
<dbReference type="GO" id="GO:0097108">
    <property type="term" value="F:hedgehog family protein binding"/>
    <property type="evidence" value="ECO:0007669"/>
    <property type="project" value="TreeGrafter"/>
</dbReference>
<feature type="transmembrane region" description="Helical" evidence="7">
    <location>
        <begin position="112"/>
        <end position="130"/>
    </location>
</feature>
<feature type="transmembrane region" description="Helical" evidence="7">
    <location>
        <begin position="386"/>
        <end position="408"/>
    </location>
</feature>
<evidence type="ECO:0000313" key="8">
    <source>
        <dbReference type="EMBL" id="CAG9533708.1"/>
    </source>
</evidence>
<gene>
    <name evidence="8" type="ORF">CJOHNSTONI_LOCUS3911</name>
</gene>
<dbReference type="Gene3D" id="1.20.1640.10">
    <property type="entry name" value="Multidrug efflux transporter AcrB transmembrane domain"/>
    <property type="match status" value="1"/>
</dbReference>
<keyword evidence="3 7" id="KW-0812">Transmembrane</keyword>
<dbReference type="OrthoDB" id="5873834at2759"/>
<dbReference type="GO" id="GO:0005119">
    <property type="term" value="F:smoothened binding"/>
    <property type="evidence" value="ECO:0007669"/>
    <property type="project" value="TreeGrafter"/>
</dbReference>
<evidence type="ECO:0000256" key="3">
    <source>
        <dbReference type="ARBA" id="ARBA00022692"/>
    </source>
</evidence>
<feature type="transmembrane region" description="Helical" evidence="7">
    <location>
        <begin position="414"/>
        <end position="436"/>
    </location>
</feature>
<dbReference type="PANTHER" id="PTHR46022">
    <property type="entry name" value="PROTEIN PATCHED"/>
    <property type="match status" value="1"/>
</dbReference>
<feature type="transmembrane region" description="Helical" evidence="7">
    <location>
        <begin position="482"/>
        <end position="502"/>
    </location>
</feature>
<evidence type="ECO:0000256" key="7">
    <source>
        <dbReference type="SAM" id="Phobius"/>
    </source>
</evidence>
<dbReference type="Proteomes" id="UP000746747">
    <property type="component" value="Unassembled WGS sequence"/>
</dbReference>
<evidence type="ECO:0000256" key="5">
    <source>
        <dbReference type="ARBA" id="ARBA00023136"/>
    </source>
</evidence>
<dbReference type="SUPFAM" id="SSF82866">
    <property type="entry name" value="Multidrug efflux transporter AcrB transmembrane domain"/>
    <property type="match status" value="1"/>
</dbReference>
<feature type="non-terminal residue" evidence="8">
    <location>
        <position position="703"/>
    </location>
</feature>
<proteinExistence type="inferred from homology"/>
<comment type="subcellular location">
    <subcellularLocation>
        <location evidence="1">Membrane</location>
        <topology evidence="1">Multi-pass membrane protein</topology>
    </subcellularLocation>
</comment>
<keyword evidence="4 7" id="KW-1133">Transmembrane helix</keyword>
<name>A0A8J2Q9R0_9BILA</name>
<dbReference type="EMBL" id="CAKAEH010001260">
    <property type="protein sequence ID" value="CAG9533708.1"/>
    <property type="molecule type" value="Genomic_DNA"/>
</dbReference>
<feature type="transmembrane region" description="Helical" evidence="7">
    <location>
        <begin position="443"/>
        <end position="462"/>
    </location>
</feature>
<evidence type="ECO:0000256" key="4">
    <source>
        <dbReference type="ARBA" id="ARBA00022989"/>
    </source>
</evidence>